<evidence type="ECO:0000313" key="2">
    <source>
        <dbReference type="Proteomes" id="UP000186601"/>
    </source>
</evidence>
<sequence length="70" mass="7407">MAPGAATPPHFKSRYPGITLGGRHSLNAFVGLSRSSSVSLFRRFACTLQSTRSPSISSLPSIIFALATKV</sequence>
<dbReference type="AlphaFoldDB" id="A0A2R6Q7F4"/>
<keyword evidence="2" id="KW-1185">Reference proteome</keyword>
<reference evidence="1 2" key="1">
    <citation type="submission" date="2018-02" db="EMBL/GenBank/DDBJ databases">
        <title>Genome sequence of the basidiomycete white-rot fungus Phlebia centrifuga.</title>
        <authorList>
            <person name="Granchi Z."/>
            <person name="Peng M."/>
            <person name="de Vries R.P."/>
            <person name="Hilden K."/>
            <person name="Makela M.R."/>
            <person name="Grigoriev I."/>
            <person name="Riley R."/>
        </authorList>
    </citation>
    <scope>NUCLEOTIDE SEQUENCE [LARGE SCALE GENOMIC DNA]</scope>
    <source>
        <strain evidence="1 2">FBCC195</strain>
    </source>
</reference>
<proteinExistence type="predicted"/>
<comment type="caution">
    <text evidence="1">The sequence shown here is derived from an EMBL/GenBank/DDBJ whole genome shotgun (WGS) entry which is preliminary data.</text>
</comment>
<gene>
    <name evidence="1" type="ORF">PHLCEN_2v3988</name>
</gene>
<accession>A0A2R6Q7F4</accession>
<name>A0A2R6Q7F4_9APHY</name>
<dbReference type="Proteomes" id="UP000186601">
    <property type="component" value="Unassembled WGS sequence"/>
</dbReference>
<organism evidence="1 2">
    <name type="scientific">Hermanssonia centrifuga</name>
    <dbReference type="NCBI Taxonomy" id="98765"/>
    <lineage>
        <taxon>Eukaryota</taxon>
        <taxon>Fungi</taxon>
        <taxon>Dikarya</taxon>
        <taxon>Basidiomycota</taxon>
        <taxon>Agaricomycotina</taxon>
        <taxon>Agaricomycetes</taxon>
        <taxon>Polyporales</taxon>
        <taxon>Meruliaceae</taxon>
        <taxon>Hermanssonia</taxon>
    </lineage>
</organism>
<protein>
    <submittedName>
        <fullName evidence="1">Uncharacterized protein</fullName>
    </submittedName>
</protein>
<dbReference type="EMBL" id="MLYV02000386">
    <property type="protein sequence ID" value="PSS03509.1"/>
    <property type="molecule type" value="Genomic_DNA"/>
</dbReference>
<evidence type="ECO:0000313" key="1">
    <source>
        <dbReference type="EMBL" id="PSS03509.1"/>
    </source>
</evidence>